<evidence type="ECO:0000313" key="8">
    <source>
        <dbReference type="WBParaSite" id="PSAMB.scaffold4172size15414.g23673.t1"/>
    </source>
</evidence>
<keyword evidence="2 5" id="KW-0812">Transmembrane</keyword>
<feature type="transmembrane region" description="Helical" evidence="5">
    <location>
        <begin position="121"/>
        <end position="142"/>
    </location>
</feature>
<feature type="transmembrane region" description="Helical" evidence="5">
    <location>
        <begin position="79"/>
        <end position="101"/>
    </location>
</feature>
<feature type="transmembrane region" description="Helical" evidence="5">
    <location>
        <begin position="163"/>
        <end position="180"/>
    </location>
</feature>
<proteinExistence type="predicted"/>
<keyword evidence="3 5" id="KW-1133">Transmembrane helix</keyword>
<sequence>MIVVVDTPFPYYHYQTHNNTQNAAAFEMHNKLCFTTTPAFCYFAAPITALLAIVGIFSNIRTFLSTIRNKPWGHRLSHYVQALCLWDASLLTGILALKAFFCLRAKYRPMELWSPMESLLALSLSPLVDVCVTGSTWVMVVITVDRYMAVSKPLREQMRNEKSVKWISAAIVVFSMAINLPRSILEYHMSDCVNWRVAHIEETEDNRHAIRFYIIVGRIIPDLLFRSPVPILISIFLTFKIVKHCGQRLSCEDHTNILPNESNNSGVPNTSSNVDNLKLPRLLAMLNGKFLVCSVMYIGSTAVLWLDNHPISDPPGSFVQALKEFGTLLLVVHSATNWFFFHKARLSLERQLSVPNYIIFDASEKHCLTSIWAKIDVSELGTKLLVTLFENNPSLIKSICPHIDDGIFDRDELLRQPRIIMVGARIGQFVEKMMKTLNDENMTKEDFTQIRTELRNIGIVHFIERVKMNSQDWFLTKRFLVDLMMECCEEGDSREHEDVANKFASFIIHEMKNGYTCEAARMEHYSNSQFDRDQQASGRVSPISTADVRKLRHPNYPPNGTSMYSPVGCATPSENLSTMAETSGILSVAHDYIIEIDARGDAYDVVFV</sequence>
<dbReference type="InterPro" id="IPR017452">
    <property type="entry name" value="GPCR_Rhodpsn_7TM"/>
</dbReference>
<dbReference type="PANTHER" id="PTHR46641:SF10">
    <property type="entry name" value="G-PROTEIN COUPLED RECEPTORS FAMILY 1 PROFILE DOMAIN-CONTAINING PROTEIN"/>
    <property type="match status" value="1"/>
</dbReference>
<accession>A0A914WJ24</accession>
<feature type="transmembrane region" description="Helical" evidence="5">
    <location>
        <begin position="37"/>
        <end position="58"/>
    </location>
</feature>
<dbReference type="PROSITE" id="PS00237">
    <property type="entry name" value="G_PROTEIN_RECEP_F1_1"/>
    <property type="match status" value="1"/>
</dbReference>
<evidence type="ECO:0000256" key="2">
    <source>
        <dbReference type="ARBA" id="ARBA00022692"/>
    </source>
</evidence>
<comment type="subcellular location">
    <subcellularLocation>
        <location evidence="1">Membrane</location>
    </subcellularLocation>
</comment>
<dbReference type="InterPro" id="IPR044399">
    <property type="entry name" value="Mb-like_M"/>
</dbReference>
<dbReference type="AlphaFoldDB" id="A0A914WJ24"/>
<evidence type="ECO:0000256" key="1">
    <source>
        <dbReference type="ARBA" id="ARBA00004370"/>
    </source>
</evidence>
<dbReference type="InterPro" id="IPR009050">
    <property type="entry name" value="Globin-like_sf"/>
</dbReference>
<dbReference type="Proteomes" id="UP000887566">
    <property type="component" value="Unplaced"/>
</dbReference>
<evidence type="ECO:0000256" key="4">
    <source>
        <dbReference type="ARBA" id="ARBA00023136"/>
    </source>
</evidence>
<dbReference type="InterPro" id="IPR000276">
    <property type="entry name" value="GPCR_Rhodpsn"/>
</dbReference>
<dbReference type="GO" id="GO:0004930">
    <property type="term" value="F:G protein-coupled receptor activity"/>
    <property type="evidence" value="ECO:0007669"/>
    <property type="project" value="InterPro"/>
</dbReference>
<dbReference type="PANTHER" id="PTHR46641">
    <property type="entry name" value="FMRFAMIDE RECEPTOR-RELATED"/>
    <property type="match status" value="1"/>
</dbReference>
<evidence type="ECO:0000259" key="6">
    <source>
        <dbReference type="PROSITE" id="PS50262"/>
    </source>
</evidence>
<evidence type="ECO:0000256" key="3">
    <source>
        <dbReference type="ARBA" id="ARBA00022989"/>
    </source>
</evidence>
<dbReference type="WBParaSite" id="PSAMB.scaffold4172size15414.g23673.t1">
    <property type="protein sequence ID" value="PSAMB.scaffold4172size15414.g23673.t1"/>
    <property type="gene ID" value="PSAMB.scaffold4172size15414.g23673"/>
</dbReference>
<dbReference type="GO" id="GO:0019825">
    <property type="term" value="F:oxygen binding"/>
    <property type="evidence" value="ECO:0007669"/>
    <property type="project" value="InterPro"/>
</dbReference>
<dbReference type="Gene3D" id="1.20.1070.10">
    <property type="entry name" value="Rhodopsin 7-helix transmembrane proteins"/>
    <property type="match status" value="1"/>
</dbReference>
<dbReference type="SUPFAM" id="SSF46458">
    <property type="entry name" value="Globin-like"/>
    <property type="match status" value="1"/>
</dbReference>
<dbReference type="InterPro" id="IPR012292">
    <property type="entry name" value="Globin/Proto"/>
</dbReference>
<dbReference type="InterPro" id="IPR052954">
    <property type="entry name" value="GPCR-Ligand_Int"/>
</dbReference>
<evidence type="ECO:0000313" key="7">
    <source>
        <dbReference type="Proteomes" id="UP000887566"/>
    </source>
</evidence>
<dbReference type="Gene3D" id="1.10.490.10">
    <property type="entry name" value="Globins"/>
    <property type="match status" value="1"/>
</dbReference>
<keyword evidence="7" id="KW-1185">Reference proteome</keyword>
<name>A0A914WJ24_9BILA</name>
<dbReference type="GO" id="GO:0016020">
    <property type="term" value="C:membrane"/>
    <property type="evidence" value="ECO:0007669"/>
    <property type="project" value="UniProtKB-SubCell"/>
</dbReference>
<keyword evidence="4 5" id="KW-0472">Membrane</keyword>
<reference evidence="8" key="1">
    <citation type="submission" date="2022-11" db="UniProtKB">
        <authorList>
            <consortium name="WormBaseParasite"/>
        </authorList>
    </citation>
    <scope>IDENTIFICATION</scope>
</reference>
<feature type="domain" description="G-protein coupled receptors family 1 profile" evidence="6">
    <location>
        <begin position="58"/>
        <end position="341"/>
    </location>
</feature>
<dbReference type="Pfam" id="PF00001">
    <property type="entry name" value="7tm_1"/>
    <property type="match status" value="1"/>
</dbReference>
<dbReference type="PROSITE" id="PS50262">
    <property type="entry name" value="G_PROTEIN_RECEP_F1_2"/>
    <property type="match status" value="1"/>
</dbReference>
<organism evidence="7 8">
    <name type="scientific">Plectus sambesii</name>
    <dbReference type="NCBI Taxonomy" id="2011161"/>
    <lineage>
        <taxon>Eukaryota</taxon>
        <taxon>Metazoa</taxon>
        <taxon>Ecdysozoa</taxon>
        <taxon>Nematoda</taxon>
        <taxon>Chromadorea</taxon>
        <taxon>Plectida</taxon>
        <taxon>Plectina</taxon>
        <taxon>Plectoidea</taxon>
        <taxon>Plectidae</taxon>
        <taxon>Plectus</taxon>
    </lineage>
</organism>
<dbReference type="SUPFAM" id="SSF81321">
    <property type="entry name" value="Family A G protein-coupled receptor-like"/>
    <property type="match status" value="1"/>
</dbReference>
<dbReference type="CDD" id="cd01040">
    <property type="entry name" value="Mb-like"/>
    <property type="match status" value="1"/>
</dbReference>
<protein>
    <recommendedName>
        <fullName evidence="6">G-protein coupled receptors family 1 profile domain-containing protein</fullName>
    </recommendedName>
</protein>
<evidence type="ECO:0000256" key="5">
    <source>
        <dbReference type="SAM" id="Phobius"/>
    </source>
</evidence>
<dbReference type="GO" id="GO:0020037">
    <property type="term" value="F:heme binding"/>
    <property type="evidence" value="ECO:0007669"/>
    <property type="project" value="InterPro"/>
</dbReference>